<reference evidence="2" key="2">
    <citation type="submission" date="2021-01" db="EMBL/GenBank/DDBJ databases">
        <authorList>
            <person name="Schikora-Tamarit M.A."/>
        </authorList>
    </citation>
    <scope>NUCLEOTIDE SEQUENCE</scope>
    <source>
        <strain evidence="2">CBS6075</strain>
    </source>
</reference>
<organism evidence="2 3">
    <name type="scientific">Ogataea philodendri</name>
    <dbReference type="NCBI Taxonomy" id="1378263"/>
    <lineage>
        <taxon>Eukaryota</taxon>
        <taxon>Fungi</taxon>
        <taxon>Dikarya</taxon>
        <taxon>Ascomycota</taxon>
        <taxon>Saccharomycotina</taxon>
        <taxon>Pichiomycetes</taxon>
        <taxon>Pichiales</taxon>
        <taxon>Pichiaceae</taxon>
        <taxon>Ogataea</taxon>
    </lineage>
</organism>
<gene>
    <name evidence="2" type="ORF">OGAPHI_003072</name>
</gene>
<evidence type="ECO:0000313" key="3">
    <source>
        <dbReference type="Proteomes" id="UP000769157"/>
    </source>
</evidence>
<dbReference type="AlphaFoldDB" id="A0A9P8P8B7"/>
<reference evidence="2" key="1">
    <citation type="journal article" date="2021" name="Open Biol.">
        <title>Shared evolutionary footprints suggest mitochondrial oxidative damage underlies multiple complex I losses in fungi.</title>
        <authorList>
            <person name="Schikora-Tamarit M.A."/>
            <person name="Marcet-Houben M."/>
            <person name="Nosek J."/>
            <person name="Gabaldon T."/>
        </authorList>
    </citation>
    <scope>NUCLEOTIDE SEQUENCE</scope>
    <source>
        <strain evidence="2">CBS6075</strain>
    </source>
</reference>
<protein>
    <submittedName>
        <fullName evidence="2">Uncharacterized protein</fullName>
    </submittedName>
</protein>
<dbReference type="GeneID" id="70235039"/>
<accession>A0A9P8P8B7</accession>
<dbReference type="EMBL" id="JAEUBE010000183">
    <property type="protein sequence ID" value="KAH3667423.1"/>
    <property type="molecule type" value="Genomic_DNA"/>
</dbReference>
<evidence type="ECO:0000256" key="1">
    <source>
        <dbReference type="SAM" id="MobiDB-lite"/>
    </source>
</evidence>
<proteinExistence type="predicted"/>
<dbReference type="Proteomes" id="UP000769157">
    <property type="component" value="Unassembled WGS sequence"/>
</dbReference>
<sequence>MEQDPQTIESVRAKQKHQTKHKVERDVLDAKTSHQILESQMGNHENRQHRNVVSEEPVLAIAIVDLSTKQPSVTQDPLVSVVVRVGFVAGFHRGLDHQWNDNQEGHRVKLELELTHLLIPLFSKKSLASLILVARNGDPPLSGWFSSMILLWFSFNLALDKVLSFRSSILKASLAFIFGSNPPL</sequence>
<keyword evidence="3" id="KW-1185">Reference proteome</keyword>
<evidence type="ECO:0000313" key="2">
    <source>
        <dbReference type="EMBL" id="KAH3667423.1"/>
    </source>
</evidence>
<name>A0A9P8P8B7_9ASCO</name>
<feature type="region of interest" description="Disordered" evidence="1">
    <location>
        <begin position="1"/>
        <end position="22"/>
    </location>
</feature>
<comment type="caution">
    <text evidence="2">The sequence shown here is derived from an EMBL/GenBank/DDBJ whole genome shotgun (WGS) entry which is preliminary data.</text>
</comment>
<dbReference type="RefSeq" id="XP_046062235.1">
    <property type="nucleotide sequence ID" value="XM_046204011.1"/>
</dbReference>